<feature type="transmembrane region" description="Helical" evidence="1">
    <location>
        <begin position="21"/>
        <end position="36"/>
    </location>
</feature>
<keyword evidence="1" id="KW-0472">Membrane</keyword>
<keyword evidence="1" id="KW-0812">Transmembrane</keyword>
<protein>
    <submittedName>
        <fullName evidence="2">Uncharacterized protein</fullName>
    </submittedName>
</protein>
<gene>
    <name evidence="2" type="ORF">LEP1GSC058_1648</name>
</gene>
<dbReference type="AlphaFoldDB" id="S3UX55"/>
<accession>S3UX55</accession>
<dbReference type="EMBL" id="AKWZ02000006">
    <property type="protein sequence ID" value="EPG74966.1"/>
    <property type="molecule type" value="Genomic_DNA"/>
</dbReference>
<proteinExistence type="predicted"/>
<comment type="caution">
    <text evidence="2">The sequence shown here is derived from an EMBL/GenBank/DDBJ whole genome shotgun (WGS) entry which is preliminary data.</text>
</comment>
<organism evidence="2 3">
    <name type="scientific">Leptospira fainei serovar Hurstbridge str. BUT 6</name>
    <dbReference type="NCBI Taxonomy" id="1193011"/>
    <lineage>
        <taxon>Bacteria</taxon>
        <taxon>Pseudomonadati</taxon>
        <taxon>Spirochaetota</taxon>
        <taxon>Spirochaetia</taxon>
        <taxon>Leptospirales</taxon>
        <taxon>Leptospiraceae</taxon>
        <taxon>Leptospira</taxon>
    </lineage>
</organism>
<evidence type="ECO:0000313" key="3">
    <source>
        <dbReference type="Proteomes" id="UP000014540"/>
    </source>
</evidence>
<keyword evidence="3" id="KW-1185">Reference proteome</keyword>
<name>S3UX55_9LEPT</name>
<keyword evidence="1" id="KW-1133">Transmembrane helix</keyword>
<evidence type="ECO:0000313" key="2">
    <source>
        <dbReference type="EMBL" id="EPG74966.1"/>
    </source>
</evidence>
<sequence length="133" mass="15904">MNEKFSKRIRFLFRNPGRRRELFYLLPFYTAFLFFYECSGRKVLGHFDQLTIGSEFRESHAVVSKERIKTEFCDKTFLNSFQVGIHGAKQNVIQEALRQEMKKDPSIVAFLEIHFEHSDGCWKIEYTPERKLK</sequence>
<evidence type="ECO:0000256" key="1">
    <source>
        <dbReference type="SAM" id="Phobius"/>
    </source>
</evidence>
<dbReference type="RefSeq" id="WP_016549039.1">
    <property type="nucleotide sequence ID" value="NZ_AKWZ02000006.1"/>
</dbReference>
<reference evidence="2" key="1">
    <citation type="submission" date="2013-04" db="EMBL/GenBank/DDBJ databases">
        <authorList>
            <person name="Harkins D.M."/>
            <person name="Durkin A.S."/>
            <person name="Selengut J.D."/>
            <person name="Sanka R."/>
            <person name="DePew J."/>
            <person name="Purushe J."/>
            <person name="Ahmed A."/>
            <person name="van der Linden H."/>
            <person name="Goris M.G.A."/>
            <person name="Hartskeerl R.A."/>
            <person name="Vinetz J.M."/>
            <person name="Sutton G.G."/>
            <person name="Nelson W.C."/>
            <person name="Fouts D.E."/>
        </authorList>
    </citation>
    <scope>NUCLEOTIDE SEQUENCE [LARGE SCALE GENOMIC DNA]</scope>
    <source>
        <strain evidence="2">BUT 6</strain>
    </source>
</reference>
<dbReference type="STRING" id="1193011.LEP1GSC058_1648"/>
<dbReference type="Proteomes" id="UP000014540">
    <property type="component" value="Unassembled WGS sequence"/>
</dbReference>